<gene>
    <name evidence="2" type="ORF">PCL_07273</name>
</gene>
<dbReference type="EMBL" id="LCWV01000036">
    <property type="protein sequence ID" value="PWI65223.1"/>
    <property type="molecule type" value="Genomic_DNA"/>
</dbReference>
<dbReference type="AlphaFoldDB" id="A0A2U3DSJ5"/>
<evidence type="ECO:0000256" key="1">
    <source>
        <dbReference type="SAM" id="MobiDB-lite"/>
    </source>
</evidence>
<organism evidence="2 3">
    <name type="scientific">Purpureocillium lilacinum</name>
    <name type="common">Paecilomyces lilacinus</name>
    <dbReference type="NCBI Taxonomy" id="33203"/>
    <lineage>
        <taxon>Eukaryota</taxon>
        <taxon>Fungi</taxon>
        <taxon>Dikarya</taxon>
        <taxon>Ascomycota</taxon>
        <taxon>Pezizomycotina</taxon>
        <taxon>Sordariomycetes</taxon>
        <taxon>Hypocreomycetidae</taxon>
        <taxon>Hypocreales</taxon>
        <taxon>Ophiocordycipitaceae</taxon>
        <taxon>Purpureocillium</taxon>
    </lineage>
</organism>
<dbReference type="Proteomes" id="UP000245956">
    <property type="component" value="Unassembled WGS sequence"/>
</dbReference>
<dbReference type="GO" id="GO:0005737">
    <property type="term" value="C:cytoplasm"/>
    <property type="evidence" value="ECO:0007669"/>
    <property type="project" value="InterPro"/>
</dbReference>
<evidence type="ECO:0000313" key="2">
    <source>
        <dbReference type="EMBL" id="PWI65223.1"/>
    </source>
</evidence>
<dbReference type="InterPro" id="IPR018554">
    <property type="entry name" value="FRQ"/>
</dbReference>
<feature type="region of interest" description="Disordered" evidence="1">
    <location>
        <begin position="586"/>
        <end position="631"/>
    </location>
</feature>
<dbReference type="GO" id="GO:0007623">
    <property type="term" value="P:circadian rhythm"/>
    <property type="evidence" value="ECO:0007669"/>
    <property type="project" value="InterPro"/>
</dbReference>
<dbReference type="GO" id="GO:0006355">
    <property type="term" value="P:regulation of DNA-templated transcription"/>
    <property type="evidence" value="ECO:0007669"/>
    <property type="project" value="InterPro"/>
</dbReference>
<accession>A0A2U3DSJ5</accession>
<comment type="caution">
    <text evidence="2">The sequence shown here is derived from an EMBL/GenBank/DDBJ whole genome shotgun (WGS) entry which is preliminary data.</text>
</comment>
<feature type="compositionally biased region" description="Polar residues" evidence="1">
    <location>
        <begin position="614"/>
        <end position="624"/>
    </location>
</feature>
<reference evidence="2 3" key="1">
    <citation type="journal article" date="2016" name="Front. Microbiol.">
        <title>Genome and transcriptome sequences reveal the specific parasitism of the nematophagous Purpureocillium lilacinum 36-1.</title>
        <authorList>
            <person name="Xie J."/>
            <person name="Li S."/>
            <person name="Mo C."/>
            <person name="Xiao X."/>
            <person name="Peng D."/>
            <person name="Wang G."/>
            <person name="Xiao Y."/>
        </authorList>
    </citation>
    <scope>NUCLEOTIDE SEQUENCE [LARGE SCALE GENOMIC DNA]</scope>
    <source>
        <strain evidence="2 3">36-1</strain>
    </source>
</reference>
<dbReference type="GO" id="GO:0005634">
    <property type="term" value="C:nucleus"/>
    <property type="evidence" value="ECO:0007669"/>
    <property type="project" value="InterPro"/>
</dbReference>
<protein>
    <submittedName>
        <fullName evidence="2">Uncharacterized protein</fullName>
    </submittedName>
</protein>
<evidence type="ECO:0000313" key="3">
    <source>
        <dbReference type="Proteomes" id="UP000245956"/>
    </source>
</evidence>
<proteinExistence type="predicted"/>
<dbReference type="Pfam" id="PF09421">
    <property type="entry name" value="FRQ"/>
    <property type="match status" value="1"/>
</dbReference>
<name>A0A2U3DSJ5_PURLI</name>
<feature type="region of interest" description="Disordered" evidence="1">
    <location>
        <begin position="541"/>
        <end position="565"/>
    </location>
</feature>
<sequence>MELEQDRPSRWLSGVQKRVLCEGSKAPDIFELMDFWRFYKDQSTGNLGKHASVNSLPAPAKQFNAGFKRLKGRRSEMRRSQGSTMYVYSSCHRTRAQSKTAVAVGLSAEQARPTCRALVGDISDVVVLSIHATFSLPRNASPSTQHFPFHATLPLPRNIFPSTQRFPFHATFSLPRNASPSTQHFPFHATLPLPRNIFPSTQRFPFHATFSLPRNASPSTQHFPFHATLPLPRNIFPSTQRFPFHATFSLPRNASPSTQHFPFHATLPLPRNIFPSTQRFPFHATFSLPRNASPSTQHFPFHATLPLPRNIFPSTQRFPFHATFSLPRNASPSTQHFPFHATLPLPRNIFPSTQRFPFHATFSLPRNASPSTQHFPFHATLPLPRNAFPSAQYFPFNAPRSSSPPPNTGPCQCSHIPPLEPSGIRGVLPEDYFTMSVRTKRKEMTKGRSPPVLPDEKNGRRRILKHTGSKRTSGATFLMPKSSYRSGSPIFETEYLSEGIKRLAPSHYRHLLYTSRHVTQMTPASVEATAGTCAAVTTGAAMTGNPQTTGASDGLPGDSPDYRRSRTLDHSSEAFLGLAIMKPSRPRGHGIMGASPGRRQRRIDMASPKRRASTRSCADLSTPTMRRRSASVKEVSLRKVPLLETVVRESSSPEMDAIHPGLTVCVHLFNGTIASNKTIFKALARSEKLHGGPHTRDQGIDAGNAYARVFWMYSPNEFPPNTLSNEDFVSGRQLYHGQHELMASNHSQCTHLLVAAHSYMRRKTHNVILRTLPPYDRAIEILCGHSTTLNWRMPKYGTNITENLLPDKDIPYSFVLTPN</sequence>